<evidence type="ECO:0000256" key="1">
    <source>
        <dbReference type="SAM" id="MobiDB-lite"/>
    </source>
</evidence>
<proteinExistence type="predicted"/>
<reference evidence="2" key="1">
    <citation type="submission" date="2015-04" db="UniProtKB">
        <authorList>
            <consortium name="EnsemblPlants"/>
        </authorList>
    </citation>
    <scope>IDENTIFICATION</scope>
</reference>
<name>A0A0E0KE89_ORYPU</name>
<feature type="compositionally biased region" description="Basic and acidic residues" evidence="1">
    <location>
        <begin position="120"/>
        <end position="129"/>
    </location>
</feature>
<dbReference type="EnsemblPlants" id="OPUNC03G18050.1">
    <property type="protein sequence ID" value="OPUNC03G18050.1"/>
    <property type="gene ID" value="OPUNC03G18050"/>
</dbReference>
<feature type="region of interest" description="Disordered" evidence="1">
    <location>
        <begin position="108"/>
        <end position="149"/>
    </location>
</feature>
<protein>
    <submittedName>
        <fullName evidence="2">Uncharacterized protein</fullName>
    </submittedName>
</protein>
<reference evidence="2" key="2">
    <citation type="submission" date="2018-05" db="EMBL/GenBank/DDBJ databases">
        <title>OpunRS2 (Oryza punctata Reference Sequence Version 2).</title>
        <authorList>
            <person name="Zhang J."/>
            <person name="Kudrna D."/>
            <person name="Lee S."/>
            <person name="Talag J."/>
            <person name="Welchert J."/>
            <person name="Wing R.A."/>
        </authorList>
    </citation>
    <scope>NUCLEOTIDE SEQUENCE [LARGE SCALE GENOMIC DNA]</scope>
</reference>
<organism evidence="2">
    <name type="scientific">Oryza punctata</name>
    <name type="common">Red rice</name>
    <dbReference type="NCBI Taxonomy" id="4537"/>
    <lineage>
        <taxon>Eukaryota</taxon>
        <taxon>Viridiplantae</taxon>
        <taxon>Streptophyta</taxon>
        <taxon>Embryophyta</taxon>
        <taxon>Tracheophyta</taxon>
        <taxon>Spermatophyta</taxon>
        <taxon>Magnoliopsida</taxon>
        <taxon>Liliopsida</taxon>
        <taxon>Poales</taxon>
        <taxon>Poaceae</taxon>
        <taxon>BOP clade</taxon>
        <taxon>Oryzoideae</taxon>
        <taxon>Oryzeae</taxon>
        <taxon>Oryzinae</taxon>
        <taxon>Oryza</taxon>
    </lineage>
</organism>
<dbReference type="AlphaFoldDB" id="A0A0E0KE89"/>
<accession>A0A0E0KE89</accession>
<sequence>MGVLFSCPVDDYDALEESAAAAAAAAAASSSGSGKPAAILKALGSGKLLIEGSLSFKRDQQMSPTSLLHVETEISIKPAGDIAAPREMSPAEEDDEFWGSLKRITSESYPKNTVSDDSEDRAAEAEETIHSQMPRVSDEPTCAEIDGCDEPATTRRLKKRNDGILNFDTDS</sequence>
<dbReference type="STRING" id="4537.A0A0E0KE89"/>
<dbReference type="HOGENOM" id="CLU_1573213_0_0_1"/>
<evidence type="ECO:0000313" key="2">
    <source>
        <dbReference type="EnsemblPlants" id="OPUNC03G18050.1"/>
    </source>
</evidence>
<dbReference type="Proteomes" id="UP000026962">
    <property type="component" value="Chromosome 3"/>
</dbReference>
<keyword evidence="3" id="KW-1185">Reference proteome</keyword>
<dbReference type="OMA" id="CEFMSPA"/>
<dbReference type="Gramene" id="OPUNC03G18050.1">
    <property type="protein sequence ID" value="OPUNC03G18050.1"/>
    <property type="gene ID" value="OPUNC03G18050"/>
</dbReference>
<evidence type="ECO:0000313" key="3">
    <source>
        <dbReference type="Proteomes" id="UP000026962"/>
    </source>
</evidence>